<dbReference type="InterPro" id="IPR029057">
    <property type="entry name" value="PRTase-like"/>
</dbReference>
<dbReference type="Proteomes" id="UP000219688">
    <property type="component" value="Unassembled WGS sequence"/>
</dbReference>
<dbReference type="AlphaFoldDB" id="A0A285VIU6"/>
<keyword evidence="4" id="KW-1185">Reference proteome</keyword>
<evidence type="ECO:0000313" key="3">
    <source>
        <dbReference type="EMBL" id="SOC52471.1"/>
    </source>
</evidence>
<accession>A0A285VIU6</accession>
<keyword evidence="3" id="KW-0328">Glycosyltransferase</keyword>
<evidence type="ECO:0000259" key="2">
    <source>
        <dbReference type="Pfam" id="PF00156"/>
    </source>
</evidence>
<dbReference type="Gene3D" id="3.40.50.2020">
    <property type="match status" value="1"/>
</dbReference>
<dbReference type="InterPro" id="IPR051910">
    <property type="entry name" value="ComF/GntX_DNA_util-trans"/>
</dbReference>
<dbReference type="GO" id="GO:0016757">
    <property type="term" value="F:glycosyltransferase activity"/>
    <property type="evidence" value="ECO:0007669"/>
    <property type="project" value="UniProtKB-KW"/>
</dbReference>
<dbReference type="PANTHER" id="PTHR47505:SF1">
    <property type="entry name" value="DNA UTILIZATION PROTEIN YHGH"/>
    <property type="match status" value="1"/>
</dbReference>
<organism evidence="3 4">
    <name type="scientific">Ornithinimicrobium cerasi</name>
    <dbReference type="NCBI Taxonomy" id="2248773"/>
    <lineage>
        <taxon>Bacteria</taxon>
        <taxon>Bacillati</taxon>
        <taxon>Actinomycetota</taxon>
        <taxon>Actinomycetes</taxon>
        <taxon>Micrococcales</taxon>
        <taxon>Ornithinimicrobiaceae</taxon>
        <taxon>Ornithinimicrobium</taxon>
    </lineage>
</organism>
<dbReference type="EMBL" id="OBQK01000001">
    <property type="protein sequence ID" value="SOC52471.1"/>
    <property type="molecule type" value="Genomic_DNA"/>
</dbReference>
<comment type="similarity">
    <text evidence="1">Belongs to the ComF/GntX family.</text>
</comment>
<proteinExistence type="inferred from homology"/>
<feature type="domain" description="Phosphoribosyltransferase" evidence="2">
    <location>
        <begin position="159"/>
        <end position="238"/>
    </location>
</feature>
<dbReference type="PANTHER" id="PTHR47505">
    <property type="entry name" value="DNA UTILIZATION PROTEIN YHGH"/>
    <property type="match status" value="1"/>
</dbReference>
<dbReference type="Pfam" id="PF00156">
    <property type="entry name" value="Pribosyltran"/>
    <property type="match status" value="1"/>
</dbReference>
<dbReference type="RefSeq" id="WP_097186749.1">
    <property type="nucleotide sequence ID" value="NZ_OBQK01000001.1"/>
</dbReference>
<gene>
    <name evidence="3" type="ORF">SAMN05421879_101587</name>
</gene>
<dbReference type="InterPro" id="IPR000836">
    <property type="entry name" value="PRTase_dom"/>
</dbReference>
<sequence length="251" mass="25616">MPWRPWEDVLALVELAAPTACAGCGAAGVRWCGGCDVLLAGAASRAGPWSPTPRPPGMPPTWSAAAYADEVRAAVVAWKDGGRADLTPVLAPVLRAVLAAALDGSPAHRDALRTGGRVLLLPAPSARGSTRARGEHRVLTLTGAALRGLPRSGLVRVDGLRLVRRVADQAGLGSRARSANLAGAVRARPDLVRVLEGTPCVVVDDVVTTGATLVECARALREAGAGPVVAATVAATRRRGQGDLPRPGGAD</sequence>
<evidence type="ECO:0000313" key="4">
    <source>
        <dbReference type="Proteomes" id="UP000219688"/>
    </source>
</evidence>
<dbReference type="SUPFAM" id="SSF53271">
    <property type="entry name" value="PRTase-like"/>
    <property type="match status" value="1"/>
</dbReference>
<keyword evidence="3" id="KW-0808">Transferase</keyword>
<reference evidence="4" key="1">
    <citation type="submission" date="2017-08" db="EMBL/GenBank/DDBJ databases">
        <authorList>
            <person name="Varghese N."/>
            <person name="Submissions S."/>
        </authorList>
    </citation>
    <scope>NUCLEOTIDE SEQUENCE [LARGE SCALE GENOMIC DNA]</scope>
    <source>
        <strain evidence="4">USBA17B2</strain>
    </source>
</reference>
<name>A0A285VIU6_9MICO</name>
<protein>
    <submittedName>
        <fullName evidence="3">Predicted amidophosphoribosyltransferases</fullName>
    </submittedName>
</protein>
<evidence type="ECO:0000256" key="1">
    <source>
        <dbReference type="ARBA" id="ARBA00008007"/>
    </source>
</evidence>